<dbReference type="OrthoDB" id="108721at2157"/>
<dbReference type="EMBL" id="PHNJ01000013">
    <property type="protein sequence ID" value="TYL36946.1"/>
    <property type="molecule type" value="Genomic_DNA"/>
</dbReference>
<comment type="caution">
    <text evidence="3">The sequence shown here is derived from an EMBL/GenBank/DDBJ whole genome shotgun (WGS) entry which is preliminary data.</text>
</comment>
<keyword evidence="1" id="KW-0812">Transmembrane</keyword>
<reference evidence="3" key="1">
    <citation type="submission" date="2017-11" db="EMBL/GenBank/DDBJ databases">
        <authorList>
            <person name="Kajale S.C."/>
            <person name="Sharma A."/>
        </authorList>
    </citation>
    <scope>NUCLEOTIDE SEQUENCE</scope>
    <source>
        <strain evidence="3">LS1_42</strain>
    </source>
</reference>
<feature type="domain" description="DUF1508" evidence="2">
    <location>
        <begin position="760"/>
        <end position="806"/>
    </location>
</feature>
<dbReference type="AlphaFoldDB" id="A0A8J8Q041"/>
<dbReference type="Gene3D" id="2.30.29.80">
    <property type="match status" value="6"/>
</dbReference>
<organism evidence="3 4">
    <name type="scientific">Natronococcus pandeyae</name>
    <dbReference type="NCBI Taxonomy" id="2055836"/>
    <lineage>
        <taxon>Archaea</taxon>
        <taxon>Methanobacteriati</taxon>
        <taxon>Methanobacteriota</taxon>
        <taxon>Stenosarchaea group</taxon>
        <taxon>Halobacteria</taxon>
        <taxon>Halobacteriales</taxon>
        <taxon>Natrialbaceae</taxon>
        <taxon>Natronococcus</taxon>
    </lineage>
</organism>
<feature type="transmembrane region" description="Helical" evidence="1">
    <location>
        <begin position="38"/>
        <end position="59"/>
    </location>
</feature>
<feature type="domain" description="DUF1508" evidence="2">
    <location>
        <begin position="471"/>
        <end position="518"/>
    </location>
</feature>
<dbReference type="InterPro" id="IPR010879">
    <property type="entry name" value="DUF1508"/>
</dbReference>
<sequence length="866" mass="93788">MSSVRKLRLRTGGGSGLLLGGVSAGALGPAGWPAQSPGLPGGVLATGLVLFLGLIALGLTMGSKYLADDEAESPAALVLPTGDDPPRTEFAVRRNETDAWQLHVVRLEPLATGETGSETRPAATARVEQLQASIETAGVVELSRAAFRLTETRDGAWQWTLVRADGSLVSASSQVFDERDAAGAAVSYLQEHGPTAGIVEIEGAAITYTEAPDGWHWRLVDDERNPLATGEVGFESQDRAADAARTFTERIAQASVLDIEGVGVELYDGDDGWAWRVVDETDEIIADAAATFETRRAAEAAVESILPEVRSAAITAAGEPAYERYRDETGWRWRLVDATDRVLARASDGCSEAEHTAQATATFSTAAPDADVVEIDGATYECYLAAAAENDGTARSTGAGTDDSNGADTDGEGNAWHWQLVTEDREPLAVSTASYADADAAAAAIDRVREQAREAELLEFETAVFQVYESESGTWRWRLLDEDGSVLADSSAEHDSQSEATEAMLTLKEQAPDADVLEIETAAFELFVTTNAAWRWRLIDSAGSCVAEGPTSHPTRERARHAMERLLEHVEADVCTIDQPVFQLDATDGWHWRFVRPSGETIAVGAETAPTRDILVERLEAVRETATAAQDYTLEGVTIQLYNSGNWHWRLLDRDREVLAESTGSYAEREAAVQAVETLKQTLGDATVFAIEDAALRLDDTDGWRWELVTRERELRASANEAAATRTELMAAIEDVRRLAPLADSISVGNVSFDLVATEDERWRWRLLDEDGATVVSGAHGHESKAAARETIVTVRELLDQASVLDHESVTFELHTAADGWRWQLVDAYGETMLESTRTYATRTAAREAIADLKAQAPDGELRVTE</sequence>
<dbReference type="Gene3D" id="3.30.160.160">
    <property type="entry name" value="YegP-like"/>
    <property type="match status" value="1"/>
</dbReference>
<dbReference type="Proteomes" id="UP000766904">
    <property type="component" value="Unassembled WGS sequence"/>
</dbReference>
<dbReference type="SUPFAM" id="SSF160113">
    <property type="entry name" value="YegP-like"/>
    <property type="match status" value="10"/>
</dbReference>
<keyword evidence="1" id="KW-0472">Membrane</keyword>
<dbReference type="InterPro" id="IPR036913">
    <property type="entry name" value="YegP-like_sf"/>
</dbReference>
<keyword evidence="4" id="KW-1185">Reference proteome</keyword>
<gene>
    <name evidence="3" type="ORF">CV102_19520</name>
</gene>
<evidence type="ECO:0000259" key="2">
    <source>
        <dbReference type="Pfam" id="PF07411"/>
    </source>
</evidence>
<evidence type="ECO:0000313" key="3">
    <source>
        <dbReference type="EMBL" id="TYL36946.1"/>
    </source>
</evidence>
<keyword evidence="1" id="KW-1133">Transmembrane helix</keyword>
<dbReference type="Pfam" id="PF07411">
    <property type="entry name" value="DUF1508"/>
    <property type="match status" value="5"/>
</dbReference>
<feature type="domain" description="DUF1508" evidence="2">
    <location>
        <begin position="818"/>
        <end position="862"/>
    </location>
</feature>
<evidence type="ECO:0000313" key="4">
    <source>
        <dbReference type="Proteomes" id="UP000766904"/>
    </source>
</evidence>
<proteinExistence type="predicted"/>
<feature type="domain" description="DUF1508" evidence="2">
    <location>
        <begin position="414"/>
        <end position="458"/>
    </location>
</feature>
<name>A0A8J8Q041_9EURY</name>
<dbReference type="RefSeq" id="WP_148859692.1">
    <property type="nucleotide sequence ID" value="NZ_PHNJ01000013.1"/>
</dbReference>
<evidence type="ECO:0000256" key="1">
    <source>
        <dbReference type="SAM" id="Phobius"/>
    </source>
</evidence>
<protein>
    <recommendedName>
        <fullName evidence="2">DUF1508 domain-containing protein</fullName>
    </recommendedName>
</protein>
<feature type="domain" description="DUF1508" evidence="2">
    <location>
        <begin position="644"/>
        <end position="688"/>
    </location>
</feature>
<accession>A0A8J8Q041</accession>